<evidence type="ECO:0000256" key="1">
    <source>
        <dbReference type="SAM" id="MobiDB-lite"/>
    </source>
</evidence>
<dbReference type="EMBL" id="ATMH01011653">
    <property type="protein sequence ID" value="EPY15923.1"/>
    <property type="molecule type" value="Genomic_DNA"/>
</dbReference>
<gene>
    <name evidence="2" type="ORF">STCU_11672</name>
</gene>
<dbReference type="Proteomes" id="UP000015354">
    <property type="component" value="Unassembled WGS sequence"/>
</dbReference>
<evidence type="ECO:0000313" key="3">
    <source>
        <dbReference type="Proteomes" id="UP000015354"/>
    </source>
</evidence>
<accession>S9THV5</accession>
<sequence length="74" mass="7497">MGLRRRPVGETRNAAASVVAKESAVAAPTALSRGHATRDGSSAVRSAERQLMSPSLHETSATAEEGGLGALAVL</sequence>
<protein>
    <submittedName>
        <fullName evidence="2">Uncharacterized protein</fullName>
    </submittedName>
</protein>
<organism evidence="2 3">
    <name type="scientific">Strigomonas culicis</name>
    <dbReference type="NCBI Taxonomy" id="28005"/>
    <lineage>
        <taxon>Eukaryota</taxon>
        <taxon>Discoba</taxon>
        <taxon>Euglenozoa</taxon>
        <taxon>Kinetoplastea</taxon>
        <taxon>Metakinetoplastina</taxon>
        <taxon>Trypanosomatida</taxon>
        <taxon>Trypanosomatidae</taxon>
        <taxon>Strigomonadinae</taxon>
        <taxon>Strigomonas</taxon>
    </lineage>
</organism>
<feature type="compositionally biased region" description="Polar residues" evidence="1">
    <location>
        <begin position="52"/>
        <end position="62"/>
    </location>
</feature>
<keyword evidence="3" id="KW-1185">Reference proteome</keyword>
<evidence type="ECO:0000313" key="2">
    <source>
        <dbReference type="EMBL" id="EPY15923.1"/>
    </source>
</evidence>
<proteinExistence type="predicted"/>
<name>S9THV5_9TRYP</name>
<dbReference type="AlphaFoldDB" id="S9THV5"/>
<feature type="region of interest" description="Disordered" evidence="1">
    <location>
        <begin position="1"/>
        <end position="74"/>
    </location>
</feature>
<feature type="compositionally biased region" description="Low complexity" evidence="1">
    <location>
        <begin position="14"/>
        <end position="27"/>
    </location>
</feature>
<comment type="caution">
    <text evidence="2">The sequence shown here is derived from an EMBL/GenBank/DDBJ whole genome shotgun (WGS) entry which is preliminary data.</text>
</comment>
<reference evidence="2 3" key="1">
    <citation type="journal article" date="2013" name="PLoS ONE">
        <title>Predicting the Proteins of Angomonas deanei, Strigomonas culicis and Their Respective Endosymbionts Reveals New Aspects of the Trypanosomatidae Family.</title>
        <authorList>
            <person name="Motta M.C."/>
            <person name="Martins A.C."/>
            <person name="de Souza S.S."/>
            <person name="Catta-Preta C.M."/>
            <person name="Silva R."/>
            <person name="Klein C.C."/>
            <person name="de Almeida L.G."/>
            <person name="de Lima Cunha O."/>
            <person name="Ciapina L.P."/>
            <person name="Brocchi M."/>
            <person name="Colabardini A.C."/>
            <person name="de Araujo Lima B."/>
            <person name="Machado C.R."/>
            <person name="de Almeida Soares C.M."/>
            <person name="Probst C.M."/>
            <person name="de Menezes C.B."/>
            <person name="Thompson C.E."/>
            <person name="Bartholomeu D.C."/>
            <person name="Gradia D.F."/>
            <person name="Pavoni D.P."/>
            <person name="Grisard E.C."/>
            <person name="Fantinatti-Garboggini F."/>
            <person name="Marchini F.K."/>
            <person name="Rodrigues-Luiz G.F."/>
            <person name="Wagner G."/>
            <person name="Goldman G.H."/>
            <person name="Fietto J.L."/>
            <person name="Elias M.C."/>
            <person name="Goldman M.H."/>
            <person name="Sagot M.F."/>
            <person name="Pereira M."/>
            <person name="Stoco P.H."/>
            <person name="de Mendonca-Neto R.P."/>
            <person name="Teixeira S.M."/>
            <person name="Maciel T.E."/>
            <person name="de Oliveira Mendes T.A."/>
            <person name="Urmenyi T.P."/>
            <person name="de Souza W."/>
            <person name="Schenkman S."/>
            <person name="de Vasconcelos A.T."/>
        </authorList>
    </citation>
    <scope>NUCLEOTIDE SEQUENCE [LARGE SCALE GENOMIC DNA]</scope>
</reference>